<name>A0AAV4EL12_9GAST</name>
<keyword evidence="7" id="KW-0472">Membrane</keyword>
<dbReference type="Proteomes" id="UP000762676">
    <property type="component" value="Unassembled WGS sequence"/>
</dbReference>
<protein>
    <recommendedName>
        <fullName evidence="7">Fucosyltransferase</fullName>
        <ecNumber evidence="7">2.4.1.-</ecNumber>
    </recommendedName>
</protein>
<dbReference type="InterPro" id="IPR055270">
    <property type="entry name" value="Glyco_tran_10_C"/>
</dbReference>
<reference evidence="9 10" key="1">
    <citation type="journal article" date="2021" name="Elife">
        <title>Chloroplast acquisition without the gene transfer in kleptoplastic sea slugs, Plakobranchus ocellatus.</title>
        <authorList>
            <person name="Maeda T."/>
            <person name="Takahashi S."/>
            <person name="Yoshida T."/>
            <person name="Shimamura S."/>
            <person name="Takaki Y."/>
            <person name="Nagai Y."/>
            <person name="Toyoda A."/>
            <person name="Suzuki Y."/>
            <person name="Arimoto A."/>
            <person name="Ishii H."/>
            <person name="Satoh N."/>
            <person name="Nishiyama T."/>
            <person name="Hasebe M."/>
            <person name="Maruyama T."/>
            <person name="Minagawa J."/>
            <person name="Obokata J."/>
            <person name="Shigenobu S."/>
        </authorList>
    </citation>
    <scope>NUCLEOTIDE SEQUENCE [LARGE SCALE GENOMIC DNA]</scope>
</reference>
<dbReference type="InterPro" id="IPR038577">
    <property type="entry name" value="GT10-like_C_sf"/>
</dbReference>
<dbReference type="GO" id="GO:0032580">
    <property type="term" value="C:Golgi cisterna membrane"/>
    <property type="evidence" value="ECO:0007669"/>
    <property type="project" value="UniProtKB-SubCell"/>
</dbReference>
<accession>A0AAV4EL12</accession>
<evidence type="ECO:0000256" key="4">
    <source>
        <dbReference type="ARBA" id="ARBA00022676"/>
    </source>
</evidence>
<organism evidence="9 10">
    <name type="scientific">Elysia marginata</name>
    <dbReference type="NCBI Taxonomy" id="1093978"/>
    <lineage>
        <taxon>Eukaryota</taxon>
        <taxon>Metazoa</taxon>
        <taxon>Spiralia</taxon>
        <taxon>Lophotrochozoa</taxon>
        <taxon>Mollusca</taxon>
        <taxon>Gastropoda</taxon>
        <taxon>Heterobranchia</taxon>
        <taxon>Euthyneura</taxon>
        <taxon>Panpulmonata</taxon>
        <taxon>Sacoglossa</taxon>
        <taxon>Placobranchoidea</taxon>
        <taxon>Plakobranchidae</taxon>
        <taxon>Elysia</taxon>
    </lineage>
</organism>
<dbReference type="GO" id="GO:0000139">
    <property type="term" value="C:Golgi membrane"/>
    <property type="evidence" value="ECO:0007669"/>
    <property type="project" value="UniProtKB-SubCell"/>
</dbReference>
<sequence length="100" mass="11605">MRKIIPVDIFGACGNLTCAGSQHRKERDKEVCLPMLTDHYKFYLSFENSFCKDYVTEKFFKLFQNIDVIPVVQGGFDYKKNLPSNVFVDSLDFRVTLPNL</sequence>
<dbReference type="AlphaFoldDB" id="A0AAV4EL12"/>
<comment type="similarity">
    <text evidence="3 7">Belongs to the glycosyltransferase 10 family.</text>
</comment>
<keyword evidence="10" id="KW-1185">Reference proteome</keyword>
<comment type="caution">
    <text evidence="9">The sequence shown here is derived from an EMBL/GenBank/DDBJ whole genome shotgun (WGS) entry which is preliminary data.</text>
</comment>
<gene>
    <name evidence="9" type="ORF">ElyMa_003564000</name>
</gene>
<dbReference type="EMBL" id="BMAT01007300">
    <property type="protein sequence ID" value="GFR61722.1"/>
    <property type="molecule type" value="Genomic_DNA"/>
</dbReference>
<evidence type="ECO:0000256" key="1">
    <source>
        <dbReference type="ARBA" id="ARBA00004323"/>
    </source>
</evidence>
<dbReference type="Pfam" id="PF00852">
    <property type="entry name" value="Glyco_transf_10"/>
    <property type="match status" value="1"/>
</dbReference>
<evidence type="ECO:0000256" key="7">
    <source>
        <dbReference type="RuleBase" id="RU003832"/>
    </source>
</evidence>
<keyword evidence="6 7" id="KW-0333">Golgi apparatus</keyword>
<dbReference type="SUPFAM" id="SSF53756">
    <property type="entry name" value="UDP-Glycosyltransferase/glycogen phosphorylase"/>
    <property type="match status" value="1"/>
</dbReference>
<keyword evidence="4 7" id="KW-0328">Glycosyltransferase</keyword>
<comment type="pathway">
    <text evidence="2">Protein modification; protein glycosylation.</text>
</comment>
<dbReference type="GO" id="GO:0008417">
    <property type="term" value="F:fucosyltransferase activity"/>
    <property type="evidence" value="ECO:0007669"/>
    <property type="project" value="InterPro"/>
</dbReference>
<evidence type="ECO:0000256" key="3">
    <source>
        <dbReference type="ARBA" id="ARBA00008919"/>
    </source>
</evidence>
<evidence type="ECO:0000256" key="6">
    <source>
        <dbReference type="ARBA" id="ARBA00023034"/>
    </source>
</evidence>
<evidence type="ECO:0000259" key="8">
    <source>
        <dbReference type="Pfam" id="PF00852"/>
    </source>
</evidence>
<evidence type="ECO:0000313" key="9">
    <source>
        <dbReference type="EMBL" id="GFR61722.1"/>
    </source>
</evidence>
<keyword evidence="7" id="KW-0812">Transmembrane</keyword>
<proteinExistence type="inferred from homology"/>
<feature type="domain" description="Fucosyltransferase C-terminal" evidence="8">
    <location>
        <begin position="1"/>
        <end position="94"/>
    </location>
</feature>
<dbReference type="Gene3D" id="3.40.50.11660">
    <property type="entry name" value="Glycosyl transferase family 10, C-terminal domain"/>
    <property type="match status" value="1"/>
</dbReference>
<comment type="subcellular location">
    <subcellularLocation>
        <location evidence="1">Golgi apparatus membrane</location>
        <topology evidence="1">Single-pass type II membrane protein</topology>
    </subcellularLocation>
    <subcellularLocation>
        <location evidence="7">Golgi apparatus</location>
        <location evidence="7">Golgi stack membrane</location>
        <topology evidence="7">Single-pass type II membrane protein</topology>
    </subcellularLocation>
</comment>
<evidence type="ECO:0000313" key="10">
    <source>
        <dbReference type="Proteomes" id="UP000762676"/>
    </source>
</evidence>
<evidence type="ECO:0000256" key="2">
    <source>
        <dbReference type="ARBA" id="ARBA00004922"/>
    </source>
</evidence>
<evidence type="ECO:0000256" key="5">
    <source>
        <dbReference type="ARBA" id="ARBA00022679"/>
    </source>
</evidence>
<dbReference type="PANTHER" id="PTHR48438:SF1">
    <property type="entry name" value="ALPHA-(1,3)-FUCOSYLTRANSFERASE C-RELATED"/>
    <property type="match status" value="1"/>
</dbReference>
<dbReference type="PANTHER" id="PTHR48438">
    <property type="entry name" value="ALPHA-(1,3)-FUCOSYLTRANSFERASE C-RELATED"/>
    <property type="match status" value="1"/>
</dbReference>
<dbReference type="InterPro" id="IPR001503">
    <property type="entry name" value="Glyco_trans_10"/>
</dbReference>
<keyword evidence="5 7" id="KW-0808">Transferase</keyword>
<dbReference type="EC" id="2.4.1.-" evidence="7"/>